<protein>
    <recommendedName>
        <fullName evidence="7">Enhancer of polycomb-like protein</fullName>
    </recommendedName>
</protein>
<dbReference type="InterPro" id="IPR019542">
    <property type="entry name" value="Enhancer_polycomb-like_N"/>
</dbReference>
<keyword evidence="5 7" id="KW-0539">Nucleus</keyword>
<feature type="region of interest" description="Disordered" evidence="8">
    <location>
        <begin position="485"/>
        <end position="505"/>
    </location>
</feature>
<comment type="function">
    <text evidence="6">Component of the NuA4 histone acetyltransferase complex which is involved in transcriptional activation of selected genes principally by acetylation of nucleosomal histone H4 and H2A. The NuA4 complex is also involved in DNA repair. Involved in gene silencing by neighboring heterochromatin, blockage of the silencing spreading along the chromosome, and required for cell cycle progression through G2/M.</text>
</comment>
<reference evidence="10 11" key="1">
    <citation type="submission" date="2014-04" db="EMBL/GenBank/DDBJ databases">
        <authorList>
            <consortium name="DOE Joint Genome Institute"/>
            <person name="Kuo A."/>
            <person name="Kohler A."/>
            <person name="Nagy L.G."/>
            <person name="Floudas D."/>
            <person name="Copeland A."/>
            <person name="Barry K.W."/>
            <person name="Cichocki N."/>
            <person name="Veneault-Fourrey C."/>
            <person name="LaButti K."/>
            <person name="Lindquist E.A."/>
            <person name="Lipzen A."/>
            <person name="Lundell T."/>
            <person name="Morin E."/>
            <person name="Murat C."/>
            <person name="Sun H."/>
            <person name="Tunlid A."/>
            <person name="Henrissat B."/>
            <person name="Grigoriev I.V."/>
            <person name="Hibbett D.S."/>
            <person name="Martin F."/>
            <person name="Nordberg H.P."/>
            <person name="Cantor M.N."/>
            <person name="Hua S.X."/>
        </authorList>
    </citation>
    <scope>NUCLEOTIDE SEQUENCE [LARGE SCALE GENOMIC DNA]</scope>
    <source>
        <strain evidence="10 11">Foug A</strain>
    </source>
</reference>
<keyword evidence="4 7" id="KW-0804">Transcription</keyword>
<dbReference type="AlphaFoldDB" id="A0A0C3DCM8"/>
<dbReference type="HOGENOM" id="CLU_011403_0_0_1"/>
<keyword evidence="3 7" id="KW-0805">Transcription regulation</keyword>
<evidence type="ECO:0000256" key="1">
    <source>
        <dbReference type="ARBA" id="ARBA00004123"/>
    </source>
</evidence>
<dbReference type="PANTHER" id="PTHR14898">
    <property type="entry name" value="ENHANCER OF POLYCOMB"/>
    <property type="match status" value="1"/>
</dbReference>
<evidence type="ECO:0000256" key="8">
    <source>
        <dbReference type="SAM" id="MobiDB-lite"/>
    </source>
</evidence>
<organism evidence="10 11">
    <name type="scientific">Scleroderma citrinum Foug A</name>
    <dbReference type="NCBI Taxonomy" id="1036808"/>
    <lineage>
        <taxon>Eukaryota</taxon>
        <taxon>Fungi</taxon>
        <taxon>Dikarya</taxon>
        <taxon>Basidiomycota</taxon>
        <taxon>Agaricomycotina</taxon>
        <taxon>Agaricomycetes</taxon>
        <taxon>Agaricomycetidae</taxon>
        <taxon>Boletales</taxon>
        <taxon>Sclerodermatineae</taxon>
        <taxon>Sclerodermataceae</taxon>
        <taxon>Scleroderma</taxon>
    </lineage>
</organism>
<evidence type="ECO:0000256" key="7">
    <source>
        <dbReference type="RuleBase" id="RU361124"/>
    </source>
</evidence>
<evidence type="ECO:0000256" key="2">
    <source>
        <dbReference type="ARBA" id="ARBA00008035"/>
    </source>
</evidence>
<dbReference type="InParanoid" id="A0A0C3DCM8"/>
<feature type="region of interest" description="Disordered" evidence="8">
    <location>
        <begin position="159"/>
        <end position="197"/>
    </location>
</feature>
<feature type="compositionally biased region" description="Polar residues" evidence="8">
    <location>
        <begin position="1006"/>
        <end position="1023"/>
    </location>
</feature>
<feature type="compositionally biased region" description="Polar residues" evidence="8">
    <location>
        <begin position="714"/>
        <end position="734"/>
    </location>
</feature>
<dbReference type="GO" id="GO:0035267">
    <property type="term" value="C:NuA4 histone acetyltransferase complex"/>
    <property type="evidence" value="ECO:0007669"/>
    <property type="project" value="InterPro"/>
</dbReference>
<evidence type="ECO:0000256" key="6">
    <source>
        <dbReference type="ARBA" id="ARBA00025513"/>
    </source>
</evidence>
<dbReference type="Proteomes" id="UP000053989">
    <property type="component" value="Unassembled WGS sequence"/>
</dbReference>
<dbReference type="GO" id="GO:0005634">
    <property type="term" value="C:nucleus"/>
    <property type="evidence" value="ECO:0007669"/>
    <property type="project" value="UniProtKB-SubCell"/>
</dbReference>
<feature type="compositionally biased region" description="Low complexity" evidence="8">
    <location>
        <begin position="735"/>
        <end position="746"/>
    </location>
</feature>
<comment type="similarity">
    <text evidence="2 7">Belongs to the enhancer of polycomb family.</text>
</comment>
<dbReference type="EMBL" id="KN822169">
    <property type="protein sequence ID" value="KIM53851.1"/>
    <property type="molecule type" value="Genomic_DNA"/>
</dbReference>
<reference evidence="11" key="2">
    <citation type="submission" date="2015-01" db="EMBL/GenBank/DDBJ databases">
        <title>Evolutionary Origins and Diversification of the Mycorrhizal Mutualists.</title>
        <authorList>
            <consortium name="DOE Joint Genome Institute"/>
            <consortium name="Mycorrhizal Genomics Consortium"/>
            <person name="Kohler A."/>
            <person name="Kuo A."/>
            <person name="Nagy L.G."/>
            <person name="Floudas D."/>
            <person name="Copeland A."/>
            <person name="Barry K.W."/>
            <person name="Cichocki N."/>
            <person name="Veneault-Fourrey C."/>
            <person name="LaButti K."/>
            <person name="Lindquist E.A."/>
            <person name="Lipzen A."/>
            <person name="Lundell T."/>
            <person name="Morin E."/>
            <person name="Murat C."/>
            <person name="Riley R."/>
            <person name="Ohm R."/>
            <person name="Sun H."/>
            <person name="Tunlid A."/>
            <person name="Henrissat B."/>
            <person name="Grigoriev I.V."/>
            <person name="Hibbett D.S."/>
            <person name="Martin F."/>
        </authorList>
    </citation>
    <scope>NUCLEOTIDE SEQUENCE [LARGE SCALE GENOMIC DNA]</scope>
    <source>
        <strain evidence="11">Foug A</strain>
    </source>
</reference>
<feature type="region of interest" description="Disordered" evidence="8">
    <location>
        <begin position="962"/>
        <end position="1023"/>
    </location>
</feature>
<comment type="subcellular location">
    <subcellularLocation>
        <location evidence="1 7">Nucleus</location>
    </subcellularLocation>
</comment>
<feature type="compositionally biased region" description="Polar residues" evidence="8">
    <location>
        <begin position="782"/>
        <end position="794"/>
    </location>
</feature>
<evidence type="ECO:0000313" key="10">
    <source>
        <dbReference type="EMBL" id="KIM53851.1"/>
    </source>
</evidence>
<evidence type="ECO:0000313" key="11">
    <source>
        <dbReference type="Proteomes" id="UP000053989"/>
    </source>
</evidence>
<evidence type="ECO:0000256" key="4">
    <source>
        <dbReference type="ARBA" id="ARBA00023163"/>
    </source>
</evidence>
<feature type="compositionally biased region" description="Pro residues" evidence="8">
    <location>
        <begin position="991"/>
        <end position="1001"/>
    </location>
</feature>
<dbReference type="OrthoDB" id="435275at2759"/>
<dbReference type="Pfam" id="PF10513">
    <property type="entry name" value="EPL1"/>
    <property type="match status" value="1"/>
</dbReference>
<keyword evidence="11" id="KW-1185">Reference proteome</keyword>
<evidence type="ECO:0000259" key="9">
    <source>
        <dbReference type="Pfam" id="PF10513"/>
    </source>
</evidence>
<evidence type="ECO:0000256" key="5">
    <source>
        <dbReference type="ARBA" id="ARBA00023242"/>
    </source>
</evidence>
<accession>A0A0C3DCM8</accession>
<dbReference type="InterPro" id="IPR024943">
    <property type="entry name" value="Enhancer_polycomb"/>
</dbReference>
<dbReference type="STRING" id="1036808.A0A0C3DCM8"/>
<gene>
    <name evidence="10" type="ORF">SCLCIDRAFT_1222483</name>
</gene>
<sequence length="1023" mass="112809">MPRNHNLGTSTLRNRNRVTNKTRLKVVQGNIDADPLVLDEDEEKARIVSTAGVDAEDANEHHLQAVLSATSHRHQSVGRTTRGAVADKAAAPPAFIPTPDSTGVVDNYEEIYHPAHWKQPDAYARFSDTVEESDASAIIDGFSYFMDERDKEWLDRNNEEARGEGTSAQGALSTSGTTTRSGLSQRSAKAKGKEPDCAQPVTISEDEFELVMGIFEKVTHDKTPFLHTSVESCMPFPPFSDYQDVFLSPLPASMFAAFAVPAWMPPPAQLLRLAKAIYSHWRERRTERGGHRIIPTLNFDETDINNESYICFRRREIKSVRKTRASQATSSDKLFRLQVELAQAHGLAKSLLERENLKKDDAHEVLRVWEKRLEFAELKRKFPSLSTKDDDELLHDKERVVKKPKAEAVGRLPGLKLRARDSDVASPIVAMEAVIRPKERLSLINAAMERDLARRKERDHGYEDVVENPYQRPTLPYPRRFWKSIPASSQSTPSPDGAQDRDRKPEHLRYLRCRLTRLGGIALDRRDALQRLGIHDDDITSMRRRRSFGRSLEEMFNDAEDEEMARRLEERWRFDQDDDPAVAPEGAEEQDRMLVDDYDPRYLRHMMTLLTEQDQQLINNDATIYVMQDGRPHAVTPFRISAMPVGRKDTQNVQRGYTNGISPLATSRQMSGSVPLPSVPNGMPISMQAHMKGMQPPTTIPHMRISGGNIRPPATSNLIPVLPHQSSHQQSNADSSPTLASSTSPTIHLSTDGDSAKASCIPNGAPVINGSTSNRGPEDSAPPTTDVQTATGSPPRQKADIQQPISLPLNGYHSPINGYAIPNGAYMQAPRQPNGLSPQATQNSRMALAQGQDPTSAIQGTPGRQIQAYLVPNGTHFNMQLGAGVNINLKPPGRQWNGSPMQQTPILGNGQDMGGATVSSSPHNSPGILPTRTPSANGNRAVGRPGIMGAVQTSTGYLVHGGQYPALSPSPRLQHNSPSPLPNATVALPPHQTPPRPPPTPAMKMSSPSIQHQQPVPSSQGGY</sequence>
<name>A0A0C3DCM8_9AGAM</name>
<feature type="region of interest" description="Disordered" evidence="8">
    <location>
        <begin position="915"/>
        <end position="938"/>
    </location>
</feature>
<dbReference type="GO" id="GO:0006357">
    <property type="term" value="P:regulation of transcription by RNA polymerase II"/>
    <property type="evidence" value="ECO:0007669"/>
    <property type="project" value="InterPro"/>
</dbReference>
<feature type="compositionally biased region" description="Low complexity" evidence="8">
    <location>
        <begin position="172"/>
        <end position="187"/>
    </location>
</feature>
<proteinExistence type="inferred from homology"/>
<feature type="domain" description="Enhancer of polycomb-like N-terminal" evidence="9">
    <location>
        <begin position="15"/>
        <end position="217"/>
    </location>
</feature>
<feature type="region of interest" description="Disordered" evidence="8">
    <location>
        <begin position="694"/>
        <end position="799"/>
    </location>
</feature>
<evidence type="ECO:0000256" key="3">
    <source>
        <dbReference type="ARBA" id="ARBA00023015"/>
    </source>
</evidence>